<protein>
    <submittedName>
        <fullName evidence="1">Uncharacterized protein</fullName>
    </submittedName>
</protein>
<comment type="caution">
    <text evidence="1">The sequence shown here is derived from an EMBL/GenBank/DDBJ whole genome shotgun (WGS) entry which is preliminary data.</text>
</comment>
<dbReference type="Proteomes" id="UP001164929">
    <property type="component" value="Chromosome 17"/>
</dbReference>
<proteinExistence type="predicted"/>
<reference evidence="1" key="1">
    <citation type="journal article" date="2023" name="Mol. Ecol. Resour.">
        <title>Chromosome-level genome assembly of a triploid poplar Populus alba 'Berolinensis'.</title>
        <authorList>
            <person name="Chen S."/>
            <person name="Yu Y."/>
            <person name="Wang X."/>
            <person name="Wang S."/>
            <person name="Zhang T."/>
            <person name="Zhou Y."/>
            <person name="He R."/>
            <person name="Meng N."/>
            <person name="Wang Y."/>
            <person name="Liu W."/>
            <person name="Liu Z."/>
            <person name="Liu J."/>
            <person name="Guo Q."/>
            <person name="Huang H."/>
            <person name="Sederoff R.R."/>
            <person name="Wang G."/>
            <person name="Qu G."/>
            <person name="Chen S."/>
        </authorList>
    </citation>
    <scope>NUCLEOTIDE SEQUENCE</scope>
    <source>
        <strain evidence="1">SC-2020</strain>
    </source>
</reference>
<accession>A0AAD6LGR4</accession>
<dbReference type="AlphaFoldDB" id="A0AAD6LGR4"/>
<sequence>MEVARAYVSNLPAGKLLYWIISQLNYAALVSHLSFCSKMMQHEQIPSPIRTQARRAQPPPE</sequence>
<dbReference type="EMBL" id="JAQIZT010000017">
    <property type="protein sequence ID" value="KAJ6960436.1"/>
    <property type="molecule type" value="Genomic_DNA"/>
</dbReference>
<evidence type="ECO:0000313" key="1">
    <source>
        <dbReference type="EMBL" id="KAJ6960436.1"/>
    </source>
</evidence>
<name>A0AAD6LGR4_9ROSI</name>
<organism evidence="1 2">
    <name type="scientific">Populus alba x Populus x berolinensis</name>
    <dbReference type="NCBI Taxonomy" id="444605"/>
    <lineage>
        <taxon>Eukaryota</taxon>
        <taxon>Viridiplantae</taxon>
        <taxon>Streptophyta</taxon>
        <taxon>Embryophyta</taxon>
        <taxon>Tracheophyta</taxon>
        <taxon>Spermatophyta</taxon>
        <taxon>Magnoliopsida</taxon>
        <taxon>eudicotyledons</taxon>
        <taxon>Gunneridae</taxon>
        <taxon>Pentapetalae</taxon>
        <taxon>rosids</taxon>
        <taxon>fabids</taxon>
        <taxon>Malpighiales</taxon>
        <taxon>Salicaceae</taxon>
        <taxon>Saliceae</taxon>
        <taxon>Populus</taxon>
    </lineage>
</organism>
<gene>
    <name evidence="1" type="ORF">NC653_038465</name>
</gene>
<evidence type="ECO:0000313" key="2">
    <source>
        <dbReference type="Proteomes" id="UP001164929"/>
    </source>
</evidence>
<keyword evidence="2" id="KW-1185">Reference proteome</keyword>